<gene>
    <name evidence="1" type="ORF">B7C62_13710</name>
</gene>
<dbReference type="AlphaFoldDB" id="A0ABC8BS22"/>
<organism evidence="1 2">
    <name type="scientific">Kitasatospora albolonga</name>
    <dbReference type="NCBI Taxonomy" id="68173"/>
    <lineage>
        <taxon>Bacteria</taxon>
        <taxon>Bacillati</taxon>
        <taxon>Actinomycetota</taxon>
        <taxon>Actinomycetes</taxon>
        <taxon>Kitasatosporales</taxon>
        <taxon>Streptomycetaceae</taxon>
        <taxon>Kitasatospora</taxon>
    </lineage>
</organism>
<reference evidence="1 2" key="1">
    <citation type="submission" date="2017-04" db="EMBL/GenBank/DDBJ databases">
        <title>The complete genome sequence of Streptomyces albolongus YIM 101047, the producer of novel bafilomycins and novel odoriferous sesquiterpenoids.</title>
        <authorList>
            <person name="Yin M."/>
            <person name="Jiang Y."/>
        </authorList>
    </citation>
    <scope>NUCLEOTIDE SEQUENCE [LARGE SCALE GENOMIC DNA]</scope>
    <source>
        <strain evidence="1 2">YIM 101047</strain>
    </source>
</reference>
<proteinExistence type="predicted"/>
<dbReference type="KEGG" id="kab:B7C62_13710"/>
<evidence type="ECO:0000313" key="1">
    <source>
        <dbReference type="EMBL" id="ARF73207.1"/>
    </source>
</evidence>
<sequence length="158" mass="17949">MEITVQWIRTSWTKESRGGEAAARRNAAPTGFVLPPTGTAASAHVIRMNERDGFKPFDTQEPRKRVDVQLRETDGRLRVFPRVQPLYALPPRPRRPPAVRLAPGQWVRWQLNYRFSSGAGARDWSYWLDTFNIAYGPVGADVFLSTPTVFINEQGPVR</sequence>
<accession>A0ABC8BS22</accession>
<keyword evidence="2" id="KW-1185">Reference proteome</keyword>
<name>A0ABC8BS22_9ACTN</name>
<dbReference type="Proteomes" id="UP000192251">
    <property type="component" value="Chromosome"/>
</dbReference>
<evidence type="ECO:0000313" key="2">
    <source>
        <dbReference type="Proteomes" id="UP000192251"/>
    </source>
</evidence>
<dbReference type="RefSeq" id="WP_084747004.1">
    <property type="nucleotide sequence ID" value="NZ_CP020563.1"/>
</dbReference>
<protein>
    <submittedName>
        <fullName evidence="1">Uncharacterized protein</fullName>
    </submittedName>
</protein>
<dbReference type="EMBL" id="CP020563">
    <property type="protein sequence ID" value="ARF73207.1"/>
    <property type="molecule type" value="Genomic_DNA"/>
</dbReference>